<evidence type="ECO:0000256" key="5">
    <source>
        <dbReference type="ARBA" id="ARBA00022729"/>
    </source>
</evidence>
<evidence type="ECO:0000259" key="14">
    <source>
        <dbReference type="Pfam" id="PF04261"/>
    </source>
</evidence>
<keyword evidence="3 13" id="KW-0349">Heme</keyword>
<keyword evidence="2 13" id="KW-0575">Peroxidase</keyword>
<reference evidence="16 17" key="1">
    <citation type="submission" date="2019-06" db="EMBL/GenBank/DDBJ databases">
        <title>Sequencing the genomes of 1000 actinobacteria strains.</title>
        <authorList>
            <person name="Klenk H.-P."/>
        </authorList>
    </citation>
    <scope>NUCLEOTIDE SEQUENCE [LARGE SCALE GENOMIC DNA]</scope>
    <source>
        <strain evidence="16 17">DSM 4813</strain>
    </source>
</reference>
<keyword evidence="17" id="KW-1185">Reference proteome</keyword>
<dbReference type="AlphaFoldDB" id="A0A542ZA99"/>
<evidence type="ECO:0000313" key="16">
    <source>
        <dbReference type="EMBL" id="TQL57221.1"/>
    </source>
</evidence>
<dbReference type="InterPro" id="IPR048328">
    <property type="entry name" value="Dyp_perox_C"/>
</dbReference>
<keyword evidence="5" id="KW-0732">Signal</keyword>
<evidence type="ECO:0000256" key="12">
    <source>
        <dbReference type="ARBA" id="ARBA00048856"/>
    </source>
</evidence>
<sequence>MRGSTGEPGSRAGVSRRGFLGLVGAGAALAAGGYAAGAAVGSSSPPEGKVHAFYGTHQSGITTPVQQHLYFASLDLTSSTTREQLIELLRTWTDAAARMTRGLEVSDGGAVGGGPLRPPDDTGEALGLPPAALTITFGFGPSLFAGEKGARLGLAGRKPTALADLPSFAFDLIEDEQSHGDLCIQACAEDPQVAVHAVRNLSRLAFGKAMIRWTQLGYGRTSVTSTSQSTPRNLFGFKDGTANIMSDESAELARWVWTPRDSSPVWFAGGTYLVARKIMMTIESWDRAQLGEQESIIGRDKFHGAPLSGGEEFTPPNFAAVDGSGNFAIAADSHVRLAHPDNNGGTRILRRGFNFVEGNNDLGQLSAGLFFISYQRDPQQFIDLQRALKSDAMNEYIRHVGTAVFAIPPGIGEGEYIGQGLFG</sequence>
<keyword evidence="6 13" id="KW-0560">Oxidoreductase</keyword>
<dbReference type="GO" id="GO:0005829">
    <property type="term" value="C:cytosol"/>
    <property type="evidence" value="ECO:0007669"/>
    <property type="project" value="TreeGrafter"/>
</dbReference>
<dbReference type="GO" id="GO:0033212">
    <property type="term" value="P:iron import into cell"/>
    <property type="evidence" value="ECO:0007669"/>
    <property type="project" value="InterPro"/>
</dbReference>
<comment type="cofactor">
    <cofactor evidence="13">
        <name>heme b</name>
        <dbReference type="ChEBI" id="CHEBI:60344"/>
    </cofactor>
    <text evidence="13">Binds 1 heme b (iron(II)-protoporphyrin IX) group non-covalently per subunit.</text>
</comment>
<comment type="catalytic activity">
    <reaction evidence="12">
        <text>heme b + 2 H(+) = protoporphyrin IX + Fe(2+)</text>
        <dbReference type="Rhea" id="RHEA:22584"/>
        <dbReference type="ChEBI" id="CHEBI:15378"/>
        <dbReference type="ChEBI" id="CHEBI:29033"/>
        <dbReference type="ChEBI" id="CHEBI:57306"/>
        <dbReference type="ChEBI" id="CHEBI:60344"/>
        <dbReference type="EC" id="4.98.1.1"/>
    </reaction>
    <physiologicalReaction direction="left-to-right" evidence="12">
        <dbReference type="Rhea" id="RHEA:22585"/>
    </physiologicalReaction>
</comment>
<evidence type="ECO:0000256" key="1">
    <source>
        <dbReference type="ARBA" id="ARBA00004196"/>
    </source>
</evidence>
<evidence type="ECO:0000256" key="6">
    <source>
        <dbReference type="ARBA" id="ARBA00023002"/>
    </source>
</evidence>
<evidence type="ECO:0000256" key="13">
    <source>
        <dbReference type="RuleBase" id="RU365017"/>
    </source>
</evidence>
<evidence type="ECO:0000256" key="8">
    <source>
        <dbReference type="ARBA" id="ARBA00023239"/>
    </source>
</evidence>
<accession>A0A542ZA99</accession>
<feature type="domain" description="Dyp-type peroxidase C-terminal" evidence="15">
    <location>
        <begin position="230"/>
        <end position="410"/>
    </location>
</feature>
<dbReference type="Pfam" id="PF20628">
    <property type="entry name" value="Dyp_perox_C"/>
    <property type="match status" value="1"/>
</dbReference>
<dbReference type="NCBIfam" id="TIGR01413">
    <property type="entry name" value="Dyp_perox_fam"/>
    <property type="match status" value="1"/>
</dbReference>
<protein>
    <recommendedName>
        <fullName evidence="10 13">Deferrochelatase</fullName>
        <ecNumber evidence="13">1.11.1.-</ecNumber>
    </recommendedName>
    <alternativeName>
        <fullName evidence="11 13">Peroxidase EfeB</fullName>
    </alternativeName>
</protein>
<dbReference type="GO" id="GO:0004325">
    <property type="term" value="F:ferrochelatase activity"/>
    <property type="evidence" value="ECO:0007669"/>
    <property type="project" value="UniProtKB-EC"/>
</dbReference>
<dbReference type="InterPro" id="IPR006314">
    <property type="entry name" value="Dyp_peroxidase"/>
</dbReference>
<dbReference type="EMBL" id="VFOS01000005">
    <property type="protein sequence ID" value="TQL57221.1"/>
    <property type="molecule type" value="Genomic_DNA"/>
</dbReference>
<evidence type="ECO:0000256" key="2">
    <source>
        <dbReference type="ARBA" id="ARBA00022559"/>
    </source>
</evidence>
<dbReference type="Pfam" id="PF04261">
    <property type="entry name" value="Dyp_perox_N"/>
    <property type="match status" value="1"/>
</dbReference>
<dbReference type="PANTHER" id="PTHR30521:SF4">
    <property type="entry name" value="DEFERROCHELATASE"/>
    <property type="match status" value="1"/>
</dbReference>
<evidence type="ECO:0000313" key="17">
    <source>
        <dbReference type="Proteomes" id="UP000315389"/>
    </source>
</evidence>
<evidence type="ECO:0000256" key="3">
    <source>
        <dbReference type="ARBA" id="ARBA00022617"/>
    </source>
</evidence>
<dbReference type="GO" id="GO:0020037">
    <property type="term" value="F:heme binding"/>
    <property type="evidence" value="ECO:0007669"/>
    <property type="project" value="InterPro"/>
</dbReference>
<evidence type="ECO:0000256" key="9">
    <source>
        <dbReference type="ARBA" id="ARBA00025737"/>
    </source>
</evidence>
<dbReference type="InterPro" id="IPR011008">
    <property type="entry name" value="Dimeric_a/b-barrel"/>
</dbReference>
<dbReference type="InterPro" id="IPR048327">
    <property type="entry name" value="Dyp_perox_N"/>
</dbReference>
<gene>
    <name evidence="16" type="ORF">FB461_2342</name>
</gene>
<dbReference type="Proteomes" id="UP000315389">
    <property type="component" value="Unassembled WGS sequence"/>
</dbReference>
<dbReference type="PROSITE" id="PS51404">
    <property type="entry name" value="DYP_PEROXIDASE"/>
    <property type="match status" value="1"/>
</dbReference>
<comment type="caution">
    <text evidence="16">The sequence shown here is derived from an EMBL/GenBank/DDBJ whole genome shotgun (WGS) entry which is preliminary data.</text>
</comment>
<dbReference type="InterPro" id="IPR006313">
    <property type="entry name" value="EfeB/EfeN"/>
</dbReference>
<keyword evidence="4 13" id="KW-0479">Metal-binding</keyword>
<dbReference type="PROSITE" id="PS51318">
    <property type="entry name" value="TAT"/>
    <property type="match status" value="1"/>
</dbReference>
<dbReference type="InterPro" id="IPR006311">
    <property type="entry name" value="TAT_signal"/>
</dbReference>
<dbReference type="SUPFAM" id="SSF54909">
    <property type="entry name" value="Dimeric alpha+beta barrel"/>
    <property type="match status" value="1"/>
</dbReference>
<feature type="domain" description="Dyp-type peroxidase N-terminal" evidence="14">
    <location>
        <begin position="58"/>
        <end position="218"/>
    </location>
</feature>
<proteinExistence type="inferred from homology"/>
<comment type="similarity">
    <text evidence="9 13">Belongs to the DyP-type peroxidase family.</text>
</comment>
<dbReference type="GO" id="GO:0030313">
    <property type="term" value="C:cell envelope"/>
    <property type="evidence" value="ECO:0007669"/>
    <property type="project" value="UniProtKB-SubCell"/>
</dbReference>
<evidence type="ECO:0000256" key="7">
    <source>
        <dbReference type="ARBA" id="ARBA00023004"/>
    </source>
</evidence>
<evidence type="ECO:0000256" key="4">
    <source>
        <dbReference type="ARBA" id="ARBA00022723"/>
    </source>
</evidence>
<keyword evidence="7 13" id="KW-0408">Iron</keyword>
<dbReference type="GO" id="GO:0004601">
    <property type="term" value="F:peroxidase activity"/>
    <property type="evidence" value="ECO:0007669"/>
    <property type="project" value="UniProtKB-KW"/>
</dbReference>
<comment type="function">
    <text evidence="13">Involved in the recovery of exogenous heme iron. Extracts iron from heme while preserving the protoporphyrin ring intact.</text>
</comment>
<comment type="subcellular location">
    <subcellularLocation>
        <location evidence="1">Cell envelope</location>
    </subcellularLocation>
</comment>
<evidence type="ECO:0000256" key="10">
    <source>
        <dbReference type="ARBA" id="ARBA00033771"/>
    </source>
</evidence>
<dbReference type="GO" id="GO:0046872">
    <property type="term" value="F:metal ion binding"/>
    <property type="evidence" value="ECO:0007669"/>
    <property type="project" value="UniProtKB-KW"/>
</dbReference>
<dbReference type="PANTHER" id="PTHR30521">
    <property type="entry name" value="DEFERROCHELATASE/PEROXIDASE"/>
    <property type="match status" value="1"/>
</dbReference>
<evidence type="ECO:0000259" key="15">
    <source>
        <dbReference type="Pfam" id="PF20628"/>
    </source>
</evidence>
<keyword evidence="8" id="KW-0456">Lyase</keyword>
<name>A0A542ZA99_RARFA</name>
<organism evidence="16 17">
    <name type="scientific">Rarobacter faecitabidus</name>
    <dbReference type="NCBI Taxonomy" id="13243"/>
    <lineage>
        <taxon>Bacteria</taxon>
        <taxon>Bacillati</taxon>
        <taxon>Actinomycetota</taxon>
        <taxon>Actinomycetes</taxon>
        <taxon>Micrococcales</taxon>
        <taxon>Rarobacteraceae</taxon>
        <taxon>Rarobacter</taxon>
    </lineage>
</organism>
<dbReference type="NCBIfam" id="TIGR01412">
    <property type="entry name" value="tat_substr_1"/>
    <property type="match status" value="1"/>
</dbReference>
<evidence type="ECO:0000256" key="11">
    <source>
        <dbReference type="ARBA" id="ARBA00033775"/>
    </source>
</evidence>
<dbReference type="EC" id="1.11.1.-" evidence="13"/>